<dbReference type="Gene3D" id="2.130.10.10">
    <property type="entry name" value="YVTN repeat-like/Quinoprotein amine dehydrogenase"/>
    <property type="match status" value="1"/>
</dbReference>
<dbReference type="InterPro" id="IPR038959">
    <property type="entry name" value="Prp19"/>
</dbReference>
<keyword evidence="9 16" id="KW-0227">DNA damage</keyword>
<reference evidence="19 20" key="1">
    <citation type="journal article" date="2018" name="IMA Fungus">
        <title>IMA Genome-F 10: Nine draft genome sequences of Claviceps purpurea s.lat., including C. arundinis, C. humidiphila, and C. cf. spartinae, pseudomolecules for the pitch canker pathogen Fusarium circinatum, draft genome of Davidsoniella eucalypti, Grosmannia galeiformis, Quambalaria eucalypti, and Teratosphaeria destructans.</title>
        <authorList>
            <person name="Wingfield B.D."/>
            <person name="Liu M."/>
            <person name="Nguyen H.D."/>
            <person name="Lane F.A."/>
            <person name="Morgan S.W."/>
            <person name="De Vos L."/>
            <person name="Wilken P.M."/>
            <person name="Duong T.A."/>
            <person name="Aylward J."/>
            <person name="Coetzee M.P."/>
            <person name="Dadej K."/>
            <person name="De Beer Z.W."/>
            <person name="Findlay W."/>
            <person name="Havenga M."/>
            <person name="Kolarik M."/>
            <person name="Menzies J.G."/>
            <person name="Naidoo K."/>
            <person name="Pochopski O."/>
            <person name="Shoukouhi P."/>
            <person name="Santana Q.C."/>
            <person name="Seifert K.A."/>
            <person name="Soal N."/>
            <person name="Steenkamp E.T."/>
            <person name="Tatham C.T."/>
            <person name="van der Nest M.A."/>
            <person name="Wingfield M.J."/>
        </authorList>
    </citation>
    <scope>NUCLEOTIDE SEQUENCE [LARGE SCALE GENOMIC DNA]</scope>
    <source>
        <strain evidence="19">CMW44962</strain>
    </source>
</reference>
<keyword evidence="6 16" id="KW-0808">Transferase</keyword>
<evidence type="ECO:0000256" key="4">
    <source>
        <dbReference type="ARBA" id="ARBA00022574"/>
    </source>
</evidence>
<gene>
    <name evidence="19" type="ORF">Tdes44962_MAKER07889</name>
</gene>
<protein>
    <recommendedName>
        <fullName evidence="16">Pre-mRNA-processing factor 19</fullName>
        <ecNumber evidence="16">2.3.2.27</ecNumber>
    </recommendedName>
</protein>
<evidence type="ECO:0000313" key="19">
    <source>
        <dbReference type="EMBL" id="KAH9841168.1"/>
    </source>
</evidence>
<keyword evidence="4 15" id="KW-0853">WD repeat</keyword>
<dbReference type="InterPro" id="IPR036322">
    <property type="entry name" value="WD40_repeat_dom_sf"/>
</dbReference>
<comment type="caution">
    <text evidence="19">The sequence shown here is derived from an EMBL/GenBank/DDBJ whole genome shotgun (WGS) entry which is preliminary data.</text>
</comment>
<keyword evidence="11" id="KW-0413">Isomerase</keyword>
<dbReference type="CDD" id="cd16656">
    <property type="entry name" value="RING-Ubox_PRP19"/>
    <property type="match status" value="1"/>
</dbReference>
<organism evidence="19 20">
    <name type="scientific">Teratosphaeria destructans</name>
    <dbReference type="NCBI Taxonomy" id="418781"/>
    <lineage>
        <taxon>Eukaryota</taxon>
        <taxon>Fungi</taxon>
        <taxon>Dikarya</taxon>
        <taxon>Ascomycota</taxon>
        <taxon>Pezizomycotina</taxon>
        <taxon>Dothideomycetes</taxon>
        <taxon>Dothideomycetidae</taxon>
        <taxon>Mycosphaerellales</taxon>
        <taxon>Teratosphaeriaceae</taxon>
        <taxon>Teratosphaeria</taxon>
    </lineage>
</organism>
<dbReference type="GO" id="GO:0000398">
    <property type="term" value="P:mRNA splicing, via spliceosome"/>
    <property type="evidence" value="ECO:0007669"/>
    <property type="project" value="InterPro"/>
</dbReference>
<keyword evidence="11" id="KW-0697">Rotamase</keyword>
<dbReference type="GO" id="GO:0000974">
    <property type="term" value="C:Prp19 complex"/>
    <property type="evidence" value="ECO:0007669"/>
    <property type="project" value="UniProtKB-UniRule"/>
</dbReference>
<feature type="compositionally biased region" description="Polar residues" evidence="17">
    <location>
        <begin position="665"/>
        <end position="676"/>
    </location>
</feature>
<evidence type="ECO:0000256" key="10">
    <source>
        <dbReference type="ARBA" id="ARBA00022786"/>
    </source>
</evidence>
<dbReference type="AlphaFoldDB" id="A0A9W7W588"/>
<dbReference type="InterPro" id="IPR024977">
    <property type="entry name" value="Apc4-like_WD40_dom"/>
</dbReference>
<keyword evidence="10 16" id="KW-0833">Ubl conjugation pathway</keyword>
<evidence type="ECO:0000256" key="13">
    <source>
        <dbReference type="ARBA" id="ARBA00023204"/>
    </source>
</evidence>
<dbReference type="SMART" id="SM00320">
    <property type="entry name" value="WD40"/>
    <property type="match status" value="5"/>
</dbReference>
<keyword evidence="12 16" id="KW-0508">mRNA splicing</keyword>
<evidence type="ECO:0000259" key="18">
    <source>
        <dbReference type="PROSITE" id="PS51698"/>
    </source>
</evidence>
<dbReference type="InterPro" id="IPR013915">
    <property type="entry name" value="Prp19_cc"/>
</dbReference>
<comment type="catalytic activity">
    <reaction evidence="16">
        <text>S-ubiquitinyl-[E2 ubiquitin-conjugating enzyme]-L-cysteine + [acceptor protein]-L-lysine = [E2 ubiquitin-conjugating enzyme]-L-cysteine + N(6)-ubiquitinyl-[acceptor protein]-L-lysine.</text>
        <dbReference type="EC" id="2.3.2.27"/>
    </reaction>
</comment>
<keyword evidence="13 16" id="KW-0234">DNA repair</keyword>
<dbReference type="PROSITE" id="PS50082">
    <property type="entry name" value="WD_REPEATS_2"/>
    <property type="match status" value="2"/>
</dbReference>
<evidence type="ECO:0000256" key="8">
    <source>
        <dbReference type="ARBA" id="ARBA00022737"/>
    </source>
</evidence>
<dbReference type="SMART" id="SM00504">
    <property type="entry name" value="Ubox"/>
    <property type="match status" value="1"/>
</dbReference>
<dbReference type="GO" id="GO:0006281">
    <property type="term" value="P:DNA repair"/>
    <property type="evidence" value="ECO:0007669"/>
    <property type="project" value="UniProtKB-KW"/>
</dbReference>
<dbReference type="Pfam" id="PF00400">
    <property type="entry name" value="WD40"/>
    <property type="match status" value="1"/>
</dbReference>
<keyword evidence="8" id="KW-0677">Repeat</keyword>
<dbReference type="FunFam" id="3.30.40.10:FF:000027">
    <property type="entry name" value="Pre-mRNA-processing factor 19, putative"/>
    <property type="match status" value="1"/>
</dbReference>
<evidence type="ECO:0000256" key="11">
    <source>
        <dbReference type="ARBA" id="ARBA00023110"/>
    </source>
</evidence>
<keyword evidence="7 16" id="KW-0747">Spliceosome</keyword>
<dbReference type="Gene3D" id="3.30.40.10">
    <property type="entry name" value="Zinc/RING finger domain, C3HC4 (zinc finger)"/>
    <property type="match status" value="1"/>
</dbReference>
<feature type="compositionally biased region" description="Basic and acidic residues" evidence="17">
    <location>
        <begin position="541"/>
        <end position="550"/>
    </location>
</feature>
<feature type="repeat" description="WD" evidence="15">
    <location>
        <begin position="322"/>
        <end position="356"/>
    </location>
</feature>
<feature type="region of interest" description="Disordered" evidence="17">
    <location>
        <begin position="822"/>
        <end position="848"/>
    </location>
</feature>
<dbReference type="Pfam" id="PF12894">
    <property type="entry name" value="ANAPC4_WD40"/>
    <property type="match status" value="1"/>
</dbReference>
<dbReference type="InterPro" id="IPR003613">
    <property type="entry name" value="Ubox_domain"/>
</dbReference>
<sequence>SGTAPETPVASRKSGNVFERRLIEAYISENGTDPVNGEELSIDDLIDLKQARQVKPRPPTLTSIPALLSTFQNEWDALVLETFQLKQQLAETRQELSTALYYNDSAQRVIARLQKGRDEARDALSRVSVAAASNGVSQSNGDAMQVDGQGLPEHILAKIDETQAKLSATRRKRPVPEDWATGDELASFDVKSTADSQFTGAKTLAVDNTGDFFLTGDSDGTVGVYDLKQSAFTTRSNIGAGAVLSGAWAHDKAVVATSSGAVVISQEGSVQAKFHQHAGAATAVAAHPSGELLASVGVDKSYVLYDVAQSKVLTQVFGYAELTTVEFHPDGHLLAAGTADGAIQLYDVKASQAAHTFPAAAPGPITSLSFSENGTWLASATSGSSTVTVWDLRKLNALKTLEIGTSVSGVSWDYTGQFLAASGSGAVVVHQYTKSSKKWSEPLRKAINAVDVKWAAKAKSLVALTGDGARMDGALDYTLPHERVKRSHDTMLSSSRMHDHNSLFIPEDDHYENEHAAHRQRLTLPRPNGLTLPSMAATDRYEGDGLDMRRPVFSSAGGRSEDVIDLTEDDGIRQTSGRSQGAAHAGPSSSRAQRLPRFGRRNILDDEPPETSSRDERWTHLPPPFRPQVSSLRRPARFPPRQPTPFTDDSMDDEIEIVSERNVGSRPQTVSRQLSPTLGAHGSGARSITPFPGGRGRGNEPIDLTDEDVVVTDSRSIRPVGGVNGARPGVTAGVGTRSDNDDGNGIAGIGVGRIREMMDGHIAPRLFNRIQQLHDPPHRHHRPRTELHEHGHVHVHQPPAGLGQLPINLDIMTAAFDLGYEGGGPARAPSPKYEPPEEPGNGFTRNPEEDEVVVCPNCGDELAVGMDEVKQQVWVIKGCGHAYCGECTQHRKRSSKGKAKATDSALPQPFNVCVVEDCGKKATGRSAMFRVYFGS</sequence>
<comment type="pathway">
    <text evidence="2 16">Protein modification; protein ubiquitination.</text>
</comment>
<proteinExistence type="inferred from homology"/>
<evidence type="ECO:0000256" key="5">
    <source>
        <dbReference type="ARBA" id="ARBA00022664"/>
    </source>
</evidence>
<dbReference type="GO" id="GO:0061630">
    <property type="term" value="F:ubiquitin protein ligase activity"/>
    <property type="evidence" value="ECO:0007669"/>
    <property type="project" value="UniProtKB-UniRule"/>
</dbReference>
<reference evidence="19 20" key="2">
    <citation type="journal article" date="2021" name="Curr. Genet.">
        <title>Genetic response to nitrogen starvation in the aggressive Eucalyptus foliar pathogen Teratosphaeria destructans.</title>
        <authorList>
            <person name="Havenga M."/>
            <person name="Wingfield B.D."/>
            <person name="Wingfield M.J."/>
            <person name="Dreyer L.L."/>
            <person name="Roets F."/>
            <person name="Aylward J."/>
        </authorList>
    </citation>
    <scope>NUCLEOTIDE SEQUENCE [LARGE SCALE GENOMIC DNA]</scope>
    <source>
        <strain evidence="19">CMW44962</strain>
    </source>
</reference>
<evidence type="ECO:0000256" key="9">
    <source>
        <dbReference type="ARBA" id="ARBA00022763"/>
    </source>
</evidence>
<dbReference type="PANTHER" id="PTHR43995">
    <property type="entry name" value="PRE-MRNA-PROCESSING FACTOR 19"/>
    <property type="match status" value="1"/>
</dbReference>
<keyword evidence="20" id="KW-1185">Reference proteome</keyword>
<evidence type="ECO:0000256" key="16">
    <source>
        <dbReference type="RuleBase" id="RU367101"/>
    </source>
</evidence>
<evidence type="ECO:0000256" key="7">
    <source>
        <dbReference type="ARBA" id="ARBA00022728"/>
    </source>
</evidence>
<comment type="similarity">
    <text evidence="3 16">Belongs to the WD repeat PRP19 family.</text>
</comment>
<dbReference type="InterPro" id="IPR055340">
    <property type="entry name" value="RING-Ubox_PRP19"/>
</dbReference>
<evidence type="ECO:0000256" key="6">
    <source>
        <dbReference type="ARBA" id="ARBA00022679"/>
    </source>
</evidence>
<feature type="repeat" description="WD" evidence="15">
    <location>
        <begin position="274"/>
        <end position="315"/>
    </location>
</feature>
<dbReference type="OrthoDB" id="687049at2759"/>
<dbReference type="PANTHER" id="PTHR43995:SF1">
    <property type="entry name" value="PRE-MRNA-PROCESSING FACTOR 19"/>
    <property type="match status" value="1"/>
</dbReference>
<feature type="domain" description="U-box" evidence="18">
    <location>
        <begin position="1"/>
        <end position="65"/>
    </location>
</feature>
<evidence type="ECO:0000256" key="15">
    <source>
        <dbReference type="PROSITE-ProRule" id="PRU00221"/>
    </source>
</evidence>
<name>A0A9W7W588_9PEZI</name>
<dbReference type="PROSITE" id="PS51698">
    <property type="entry name" value="U_BOX"/>
    <property type="match status" value="1"/>
</dbReference>
<dbReference type="Proteomes" id="UP001138500">
    <property type="component" value="Unassembled WGS sequence"/>
</dbReference>
<comment type="subunit">
    <text evidence="16">Homotetramer.</text>
</comment>
<dbReference type="GO" id="GO:0003755">
    <property type="term" value="F:peptidyl-prolyl cis-trans isomerase activity"/>
    <property type="evidence" value="ECO:0007669"/>
    <property type="project" value="UniProtKB-KW"/>
</dbReference>
<feature type="region of interest" description="Disordered" evidence="17">
    <location>
        <begin position="663"/>
        <end position="703"/>
    </location>
</feature>
<dbReference type="InterPro" id="IPR013083">
    <property type="entry name" value="Znf_RING/FYVE/PHD"/>
</dbReference>
<dbReference type="EMBL" id="RIBY02000546">
    <property type="protein sequence ID" value="KAH9841168.1"/>
    <property type="molecule type" value="Genomic_DNA"/>
</dbReference>
<feature type="region of interest" description="Disordered" evidence="17">
    <location>
        <begin position="717"/>
        <end position="739"/>
    </location>
</feature>
<evidence type="ECO:0000256" key="3">
    <source>
        <dbReference type="ARBA" id="ARBA00006388"/>
    </source>
</evidence>
<feature type="non-terminal residue" evidence="19">
    <location>
        <position position="1"/>
    </location>
</feature>
<dbReference type="InterPro" id="IPR015943">
    <property type="entry name" value="WD40/YVTN_repeat-like_dom_sf"/>
</dbReference>
<evidence type="ECO:0000313" key="20">
    <source>
        <dbReference type="Proteomes" id="UP001138500"/>
    </source>
</evidence>
<keyword evidence="14 16" id="KW-0539">Nucleus</keyword>
<keyword evidence="5 16" id="KW-0507">mRNA processing</keyword>
<dbReference type="Pfam" id="PF08606">
    <property type="entry name" value="Prp19"/>
    <property type="match status" value="1"/>
</dbReference>
<dbReference type="EC" id="2.3.2.27" evidence="16"/>
<dbReference type="InterPro" id="IPR001680">
    <property type="entry name" value="WD40_rpt"/>
</dbReference>
<dbReference type="GO" id="GO:0070534">
    <property type="term" value="P:protein K63-linked ubiquitination"/>
    <property type="evidence" value="ECO:0007669"/>
    <property type="project" value="UniProtKB-UniRule"/>
</dbReference>
<evidence type="ECO:0000256" key="14">
    <source>
        <dbReference type="ARBA" id="ARBA00023242"/>
    </source>
</evidence>
<evidence type="ECO:0000256" key="12">
    <source>
        <dbReference type="ARBA" id="ARBA00023187"/>
    </source>
</evidence>
<accession>A0A9W7W588</accession>
<dbReference type="SUPFAM" id="SSF50978">
    <property type="entry name" value="WD40 repeat-like"/>
    <property type="match status" value="1"/>
</dbReference>
<dbReference type="GO" id="GO:0071006">
    <property type="term" value="C:U2-type catalytic step 1 spliceosome"/>
    <property type="evidence" value="ECO:0007669"/>
    <property type="project" value="TreeGrafter"/>
</dbReference>
<comment type="function">
    <text evidence="16">Ubiquitin-protein ligase which is mainly involved pre-mRNA splicing and DNA repair. Required for pre-mRNA splicing as component of the spliceosome.</text>
</comment>
<feature type="region of interest" description="Disordered" evidence="17">
    <location>
        <begin position="541"/>
        <end position="650"/>
    </location>
</feature>
<dbReference type="SUPFAM" id="SSF57850">
    <property type="entry name" value="RING/U-box"/>
    <property type="match status" value="1"/>
</dbReference>
<evidence type="ECO:0000256" key="2">
    <source>
        <dbReference type="ARBA" id="ARBA00004906"/>
    </source>
</evidence>
<evidence type="ECO:0000256" key="17">
    <source>
        <dbReference type="SAM" id="MobiDB-lite"/>
    </source>
</evidence>
<evidence type="ECO:0000256" key="1">
    <source>
        <dbReference type="ARBA" id="ARBA00004123"/>
    </source>
</evidence>
<comment type="subcellular location">
    <subcellularLocation>
        <location evidence="1 16">Nucleus</location>
    </subcellularLocation>
</comment>
<dbReference type="GO" id="GO:0005737">
    <property type="term" value="C:cytoplasm"/>
    <property type="evidence" value="ECO:0007669"/>
    <property type="project" value="TreeGrafter"/>
</dbReference>